<feature type="domain" description="Type VI secretion system component TssM1 helical" evidence="6">
    <location>
        <begin position="949"/>
        <end position="1047"/>
    </location>
</feature>
<evidence type="ECO:0000313" key="7">
    <source>
        <dbReference type="EMBL" id="GGF20363.1"/>
    </source>
</evidence>
<dbReference type="Proteomes" id="UP000646365">
    <property type="component" value="Unassembled WGS sequence"/>
</dbReference>
<dbReference type="RefSeq" id="WP_189046680.1">
    <property type="nucleotide sequence ID" value="NZ_BMJQ01000006.1"/>
</dbReference>
<dbReference type="InterPro" id="IPR017731">
    <property type="entry name" value="TssM1-like"/>
</dbReference>
<dbReference type="Pfam" id="PF06744">
    <property type="entry name" value="IcmF_C"/>
    <property type="match status" value="1"/>
</dbReference>
<keyword evidence="2" id="KW-0472">Membrane</keyword>
<dbReference type="InterPro" id="IPR010623">
    <property type="entry name" value="IcmF_C"/>
</dbReference>
<feature type="transmembrane region" description="Helical" evidence="2">
    <location>
        <begin position="54"/>
        <end position="74"/>
    </location>
</feature>
<evidence type="ECO:0000259" key="4">
    <source>
        <dbReference type="Pfam" id="PF06761"/>
    </source>
</evidence>
<protein>
    <submittedName>
        <fullName evidence="7">Type VI secretion protein IcmF</fullName>
    </submittedName>
</protein>
<name>A0A8J2YV53_9PROT</name>
<reference evidence="7" key="1">
    <citation type="journal article" date="2014" name="Int. J. Syst. Evol. Microbiol.">
        <title>Complete genome sequence of Corynebacterium casei LMG S-19264T (=DSM 44701T), isolated from a smear-ripened cheese.</title>
        <authorList>
            <consortium name="US DOE Joint Genome Institute (JGI-PGF)"/>
            <person name="Walter F."/>
            <person name="Albersmeier A."/>
            <person name="Kalinowski J."/>
            <person name="Ruckert C."/>
        </authorList>
    </citation>
    <scope>NUCLEOTIDE SEQUENCE</scope>
    <source>
        <strain evidence="7">CGMCC 1.15725</strain>
    </source>
</reference>
<dbReference type="InterPro" id="IPR009612">
    <property type="entry name" value="IcmF-rel"/>
</dbReference>
<feature type="transmembrane region" description="Helical" evidence="2">
    <location>
        <begin position="456"/>
        <end position="474"/>
    </location>
</feature>
<dbReference type="PANTHER" id="PTHR36153:SF1">
    <property type="entry name" value="TYPE VI SECRETION SYSTEM COMPONENT TSSM1"/>
    <property type="match status" value="1"/>
</dbReference>
<feature type="region of interest" description="Disordered" evidence="1">
    <location>
        <begin position="1078"/>
        <end position="1119"/>
    </location>
</feature>
<feature type="transmembrane region" description="Helical" evidence="2">
    <location>
        <begin position="21"/>
        <end position="42"/>
    </location>
</feature>
<dbReference type="InterPro" id="IPR027417">
    <property type="entry name" value="P-loop_NTPase"/>
</dbReference>
<gene>
    <name evidence="7" type="primary">icmF1</name>
    <name evidence="7" type="ORF">GCM10011611_27960</name>
</gene>
<evidence type="ECO:0000259" key="6">
    <source>
        <dbReference type="Pfam" id="PF21070"/>
    </source>
</evidence>
<accession>A0A8J2YV53</accession>
<dbReference type="PANTHER" id="PTHR36153">
    <property type="entry name" value="INNER MEMBRANE PROTEIN-RELATED"/>
    <property type="match status" value="1"/>
</dbReference>
<feature type="domain" description="Type VI secretion system component TssM1 N-terminal" evidence="5">
    <location>
        <begin position="203"/>
        <end position="461"/>
    </location>
</feature>
<dbReference type="EMBL" id="BMJQ01000006">
    <property type="protein sequence ID" value="GGF20363.1"/>
    <property type="molecule type" value="Genomic_DNA"/>
</dbReference>
<dbReference type="InterPro" id="IPR025743">
    <property type="entry name" value="TssM1_N"/>
</dbReference>
<dbReference type="Pfam" id="PF06761">
    <property type="entry name" value="IcmF-related"/>
    <property type="match status" value="1"/>
</dbReference>
<keyword evidence="2" id="KW-1133">Transmembrane helix</keyword>
<dbReference type="Pfam" id="PF14331">
    <property type="entry name" value="IcmF-related_N"/>
    <property type="match status" value="1"/>
</dbReference>
<sequence>MNPLSILSVVLSRFKGRWVSSLIWAIGLATVLWFLADMIVIHGYRPLESDESRLIAIAVVFAVWLVANLIVVWVKRRANKAMIENLTAVDPNRPGDATAEEIAQLRTRLQEALGLLRKTGSGRRWGRDYLYQLPWYVMIGPPGSGKTTALLSSGLKFPLSNTLGRDPLKGIGGTRNCDWWFTEEAILLDTAGRYTTQDSDPQIDQASWLGFLNLLKSSRPRQPINGVILVISLSDVAARDPAERLGHAQAIRQRLNELYEHFGLRFPVYVLFTKADLIAGFVEYFDAYTKTEREQVWGATLPLDKAELGEEGIVTQVPAEFDQLVGRMNDQLLERVQQEPDIERRGLIYSFPNQIASLRDSVQELLTEIFRPTRYEQRALLRGVYLASGTQTGTPIDRMMSVMSSAFGVTPQRLPAFPGQGRSYFLTRLFRNVIFAEAAMVATDPRADRRQRALRITAYAAAALLIIGLAAIWTNGYLANERLIAEIDGELATYQKTVAGIPSTDVSDTDIARTVPALNELRALPTGLKTERPNSWLTVGLYQGDKLLFQHDAVYHRALNGLFLPRLLTRLQGQIRDHIDDVDYLSEALKAYLMLGNQGPFDREFVRRWLVVDWAATYPGPANEQLRNDLASHYDALAEAPLPNIALDGGLIDQARKTLQQVPPANRAYALIRQSKAARDLPAWRIIDHAGPAADQVFTRVSGKPLASGIPGIYTYRGFYEVFLPALSGVAQQVEAERWVRGGTAGEDAATASTDAFKHDVLALYLNDYLTQWQSLLADVQLVQTQSLDQAIAELNLLSGPDSPLSLLLKSIAKETSISRPPGGDKPDEATLRLTALLAPASGAAASPTAQIDQKFKPIQDLVTAANGAPAPIDDMTRSLGNVYQQLSHVSRSPVKGQAMLHAVADGSGDGGVQQMAADARRLPAPLDGWLGGMANNVSSISVGGARSQLGDLWDSEVRNFCVKATNRRYPFFKDSTNDVPLDDFAKLFAPNGLIDNFFNANLKPLVDTSRHPWRWQHVEGSADLGIAPGVLAEFEHAAAIRDAFFAGSGNQPLVHFELTPVELDASATEIQIDLDGQHTDYRHGPTRPSPMQWPSPGGGAQTRVAFSSPASGQASSTNSGPWALFRLFDASEMQPGPSSDTFRVTFTAGGKHASYDVRTSSVLNPFNLKDLRQFRCPTSF</sequence>
<comment type="caution">
    <text evidence="7">The sequence shown here is derived from an EMBL/GenBank/DDBJ whole genome shotgun (WGS) entry which is preliminary data.</text>
</comment>
<feature type="domain" description="IcmF-related" evidence="4">
    <location>
        <begin position="516"/>
        <end position="817"/>
    </location>
</feature>
<keyword evidence="2" id="KW-0812">Transmembrane</keyword>
<reference evidence="7" key="2">
    <citation type="submission" date="2020-09" db="EMBL/GenBank/DDBJ databases">
        <authorList>
            <person name="Sun Q."/>
            <person name="Zhou Y."/>
        </authorList>
    </citation>
    <scope>NUCLEOTIDE SEQUENCE</scope>
    <source>
        <strain evidence="7">CGMCC 1.15725</strain>
    </source>
</reference>
<dbReference type="Pfam" id="PF21070">
    <property type="entry name" value="IcmF_helical"/>
    <property type="match status" value="1"/>
</dbReference>
<evidence type="ECO:0000259" key="5">
    <source>
        <dbReference type="Pfam" id="PF14331"/>
    </source>
</evidence>
<feature type="compositionally biased region" description="Polar residues" evidence="1">
    <location>
        <begin position="1105"/>
        <end position="1119"/>
    </location>
</feature>
<dbReference type="SUPFAM" id="SSF52540">
    <property type="entry name" value="P-loop containing nucleoside triphosphate hydrolases"/>
    <property type="match status" value="1"/>
</dbReference>
<keyword evidence="8" id="KW-1185">Reference proteome</keyword>
<dbReference type="InterPro" id="IPR053156">
    <property type="entry name" value="T6SS_TssM-like"/>
</dbReference>
<evidence type="ECO:0000259" key="3">
    <source>
        <dbReference type="Pfam" id="PF06744"/>
    </source>
</evidence>
<feature type="domain" description="Type VI secretion system IcmF C-terminal" evidence="3">
    <location>
        <begin position="1057"/>
        <end position="1162"/>
    </location>
</feature>
<evidence type="ECO:0000256" key="1">
    <source>
        <dbReference type="SAM" id="MobiDB-lite"/>
    </source>
</evidence>
<evidence type="ECO:0000256" key="2">
    <source>
        <dbReference type="SAM" id="Phobius"/>
    </source>
</evidence>
<proteinExistence type="predicted"/>
<organism evidence="7 8">
    <name type="scientific">Aliidongia dinghuensis</name>
    <dbReference type="NCBI Taxonomy" id="1867774"/>
    <lineage>
        <taxon>Bacteria</taxon>
        <taxon>Pseudomonadati</taxon>
        <taxon>Pseudomonadota</taxon>
        <taxon>Alphaproteobacteria</taxon>
        <taxon>Rhodospirillales</taxon>
        <taxon>Dongiaceae</taxon>
        <taxon>Aliidongia</taxon>
    </lineage>
</organism>
<evidence type="ECO:0000313" key="8">
    <source>
        <dbReference type="Proteomes" id="UP000646365"/>
    </source>
</evidence>
<dbReference type="InterPro" id="IPR048677">
    <property type="entry name" value="TssM1_hel"/>
</dbReference>
<dbReference type="NCBIfam" id="TIGR03348">
    <property type="entry name" value="VI_IcmF"/>
    <property type="match status" value="1"/>
</dbReference>
<dbReference type="AlphaFoldDB" id="A0A8J2YV53"/>